<evidence type="ECO:0000256" key="3">
    <source>
        <dbReference type="ARBA" id="ARBA00023125"/>
    </source>
</evidence>
<dbReference type="GO" id="GO:0005829">
    <property type="term" value="C:cytosol"/>
    <property type="evidence" value="ECO:0007669"/>
    <property type="project" value="TreeGrafter"/>
</dbReference>
<dbReference type="AlphaFoldDB" id="A0A223P0I3"/>
<dbReference type="GO" id="GO:0030983">
    <property type="term" value="F:mismatched DNA binding"/>
    <property type="evidence" value="ECO:0007669"/>
    <property type="project" value="InterPro"/>
</dbReference>
<accession>A0A223P0I3</accession>
<name>A0A223P0I3_9SPHI</name>
<dbReference type="EMBL" id="CP022743">
    <property type="protein sequence ID" value="ASU35625.1"/>
    <property type="molecule type" value="Genomic_DNA"/>
</dbReference>
<dbReference type="GO" id="GO:0140664">
    <property type="term" value="F:ATP-dependent DNA damage sensor activity"/>
    <property type="evidence" value="ECO:0007669"/>
    <property type="project" value="InterPro"/>
</dbReference>
<evidence type="ECO:0000259" key="5">
    <source>
        <dbReference type="SMART" id="SM00382"/>
    </source>
</evidence>
<evidence type="ECO:0000256" key="4">
    <source>
        <dbReference type="SAM" id="Phobius"/>
    </source>
</evidence>
<evidence type="ECO:0000313" key="7">
    <source>
        <dbReference type="EMBL" id="ASU35625.1"/>
    </source>
</evidence>
<dbReference type="Pfam" id="PF00488">
    <property type="entry name" value="MutS_V"/>
    <property type="match status" value="1"/>
</dbReference>
<dbReference type="SUPFAM" id="SSF52540">
    <property type="entry name" value="P-loop containing nucleoside triphosphate hydrolases"/>
    <property type="match status" value="1"/>
</dbReference>
<evidence type="ECO:0000256" key="1">
    <source>
        <dbReference type="ARBA" id="ARBA00022741"/>
    </source>
</evidence>
<proteinExistence type="predicted"/>
<dbReference type="InterPro" id="IPR045076">
    <property type="entry name" value="MutS"/>
</dbReference>
<dbReference type="KEGG" id="muc:MuYL_3740"/>
<gene>
    <name evidence="7" type="ORF">MuYL_3740</name>
</gene>
<dbReference type="SMART" id="SM00534">
    <property type="entry name" value="MUTSac"/>
    <property type="match status" value="1"/>
</dbReference>
<dbReference type="GO" id="GO:0005524">
    <property type="term" value="F:ATP binding"/>
    <property type="evidence" value="ECO:0007669"/>
    <property type="project" value="UniProtKB-KW"/>
</dbReference>
<reference evidence="7 8" key="1">
    <citation type="submission" date="2017-08" db="EMBL/GenBank/DDBJ databases">
        <title>Complete genome sequence of Mucilaginibacter sp. strain BJC16-A31.</title>
        <authorList>
            <consortium name="Henan University of Science and Technology"/>
            <person name="You X."/>
        </authorList>
    </citation>
    <scope>NUCLEOTIDE SEQUENCE [LARGE SCALE GENOMIC DNA]</scope>
    <source>
        <strain evidence="7 8">BJC16-A31</strain>
    </source>
</reference>
<feature type="domain" description="DNA mismatch repair proteins mutS family" evidence="6">
    <location>
        <begin position="365"/>
        <end position="552"/>
    </location>
</feature>
<keyword evidence="4" id="KW-0812">Transmembrane</keyword>
<dbReference type="SMART" id="SM00382">
    <property type="entry name" value="AAA"/>
    <property type="match status" value="1"/>
</dbReference>
<dbReference type="GO" id="GO:0006298">
    <property type="term" value="P:mismatch repair"/>
    <property type="evidence" value="ECO:0007669"/>
    <property type="project" value="InterPro"/>
</dbReference>
<dbReference type="Proteomes" id="UP000215002">
    <property type="component" value="Chromosome"/>
</dbReference>
<keyword evidence="8" id="KW-1185">Reference proteome</keyword>
<evidence type="ECO:0000259" key="6">
    <source>
        <dbReference type="SMART" id="SM00534"/>
    </source>
</evidence>
<keyword evidence="3" id="KW-0238">DNA-binding</keyword>
<sequence>MFYWLFTAVVFAAILIGFYIYNYFDNLNTTRRNLERIQNKWGRPVNARRNFKLIATLLNAYEGPCKITGTIADDLDLNNIFNYIDRTNSKPGKQYFYKRLFTPDTDFEALLKFDKKIDALNMPRPDQERIELELAKLNSPDAYFLAELFLKEHEFLLVPLMSLYIRISGLAIIGLVISLFIAPNLVCFMVLIALLIGNVALHYGTRNKISSYTRSLPQLMILHNVAKRLTKKLAMENDEQVRISLNLLAGLNRTLNLVSFESKLAGNPDNLSYAVYKLIKLLFLLEPLMFITSVKRINKYRGDIEVLYNYVAEIDMLIAIQSVRIGLPHYSKPVFYTENMQMDLNDMFHPLIYNCVPNSIHTRTDEGVLITGSNMSGKTTFIRSIAINTLLAQTIYTTCTSGYKAPLLRLQTSIRTTDDLGEHKSYFQAEALSILDIINQSGGDEPVKSLIIIDEIFRGTNTIERIAAAKSVLTYLTDNKNFVFVSTHDLELAELLDNDYAVYSFEETVNDTRLVFDYKMKTGVLKNRNGIAILETIGYPETVVEDAYIVSEELKRKYVL</sequence>
<keyword evidence="4" id="KW-0472">Membrane</keyword>
<dbReference type="PANTHER" id="PTHR11361">
    <property type="entry name" value="DNA MISMATCH REPAIR PROTEIN MUTS FAMILY MEMBER"/>
    <property type="match status" value="1"/>
</dbReference>
<dbReference type="InterPro" id="IPR003593">
    <property type="entry name" value="AAA+_ATPase"/>
</dbReference>
<evidence type="ECO:0000256" key="2">
    <source>
        <dbReference type="ARBA" id="ARBA00022840"/>
    </source>
</evidence>
<dbReference type="OrthoDB" id="1097361at2"/>
<keyword evidence="4" id="KW-1133">Transmembrane helix</keyword>
<dbReference type="RefSeq" id="WP_094571777.1">
    <property type="nucleotide sequence ID" value="NZ_CP022743.1"/>
</dbReference>
<dbReference type="InterPro" id="IPR027417">
    <property type="entry name" value="P-loop_NTPase"/>
</dbReference>
<dbReference type="InterPro" id="IPR000432">
    <property type="entry name" value="DNA_mismatch_repair_MutS_C"/>
</dbReference>
<evidence type="ECO:0008006" key="9">
    <source>
        <dbReference type="Google" id="ProtNLM"/>
    </source>
</evidence>
<feature type="domain" description="AAA+ ATPase" evidence="5">
    <location>
        <begin position="364"/>
        <end position="506"/>
    </location>
</feature>
<protein>
    <recommendedName>
        <fullName evidence="9">DNA mismatch repair proteins mutS family domain-containing protein</fullName>
    </recommendedName>
</protein>
<organism evidence="7 8">
    <name type="scientific">Mucilaginibacter xinganensis</name>
    <dbReference type="NCBI Taxonomy" id="1234841"/>
    <lineage>
        <taxon>Bacteria</taxon>
        <taxon>Pseudomonadati</taxon>
        <taxon>Bacteroidota</taxon>
        <taxon>Sphingobacteriia</taxon>
        <taxon>Sphingobacteriales</taxon>
        <taxon>Sphingobacteriaceae</taxon>
        <taxon>Mucilaginibacter</taxon>
    </lineage>
</organism>
<evidence type="ECO:0000313" key="8">
    <source>
        <dbReference type="Proteomes" id="UP000215002"/>
    </source>
</evidence>
<keyword evidence="1" id="KW-0547">Nucleotide-binding</keyword>
<feature type="transmembrane region" description="Helical" evidence="4">
    <location>
        <begin position="163"/>
        <end position="182"/>
    </location>
</feature>
<feature type="transmembrane region" description="Helical" evidence="4">
    <location>
        <begin position="6"/>
        <end position="24"/>
    </location>
</feature>
<dbReference type="PANTHER" id="PTHR11361:SF152">
    <property type="entry name" value="DNA MISMATCH REPAIR PROTEIN"/>
    <property type="match status" value="1"/>
</dbReference>
<keyword evidence="2" id="KW-0067">ATP-binding</keyword>
<dbReference type="Gene3D" id="3.40.50.300">
    <property type="entry name" value="P-loop containing nucleotide triphosphate hydrolases"/>
    <property type="match status" value="1"/>
</dbReference>